<feature type="transmembrane region" description="Helical" evidence="5">
    <location>
        <begin position="65"/>
        <end position="88"/>
    </location>
</feature>
<comment type="caution">
    <text evidence="6">The sequence shown here is derived from an EMBL/GenBank/DDBJ whole genome shotgun (WGS) entry which is preliminary data.</text>
</comment>
<name>A0ABR8PPB1_9CLOT</name>
<organism evidence="6 7">
    <name type="scientific">Clostridium cibarium</name>
    <dbReference type="NCBI Taxonomy" id="2762247"/>
    <lineage>
        <taxon>Bacteria</taxon>
        <taxon>Bacillati</taxon>
        <taxon>Bacillota</taxon>
        <taxon>Clostridia</taxon>
        <taxon>Eubacteriales</taxon>
        <taxon>Clostridiaceae</taxon>
        <taxon>Clostridium</taxon>
    </lineage>
</organism>
<reference evidence="6 7" key="1">
    <citation type="submission" date="2020-08" db="EMBL/GenBank/DDBJ databases">
        <title>A Genomic Blueprint of the Chicken Gut Microbiome.</title>
        <authorList>
            <person name="Gilroy R."/>
            <person name="Ravi A."/>
            <person name="Getino M."/>
            <person name="Pursley I."/>
            <person name="Horton D.L."/>
            <person name="Alikhan N.-F."/>
            <person name="Baker D."/>
            <person name="Gharbi K."/>
            <person name="Hall N."/>
            <person name="Watson M."/>
            <person name="Adriaenssens E.M."/>
            <person name="Foster-Nyarko E."/>
            <person name="Jarju S."/>
            <person name="Secka A."/>
            <person name="Antonio M."/>
            <person name="Oren A."/>
            <person name="Chaudhuri R."/>
            <person name="La Ragione R.M."/>
            <person name="Hildebrand F."/>
            <person name="Pallen M.J."/>
        </authorList>
    </citation>
    <scope>NUCLEOTIDE SEQUENCE [LARGE SCALE GENOMIC DNA]</scope>
    <source>
        <strain evidence="6 7">Sa3CVN1</strain>
    </source>
</reference>
<keyword evidence="7" id="KW-1185">Reference proteome</keyword>
<evidence type="ECO:0000313" key="6">
    <source>
        <dbReference type="EMBL" id="MBD7909909.1"/>
    </source>
</evidence>
<evidence type="ECO:0000256" key="1">
    <source>
        <dbReference type="ARBA" id="ARBA00022475"/>
    </source>
</evidence>
<keyword evidence="2 5" id="KW-0812">Transmembrane</keyword>
<dbReference type="InterPro" id="IPR003810">
    <property type="entry name" value="Mntp/YtaF"/>
</dbReference>
<protein>
    <submittedName>
        <fullName evidence="6">Manganese efflux pump</fullName>
    </submittedName>
</protein>
<feature type="transmembrane region" description="Helical" evidence="5">
    <location>
        <begin position="100"/>
        <end position="121"/>
    </location>
</feature>
<proteinExistence type="predicted"/>
<gene>
    <name evidence="6" type="ORF">H9661_00950</name>
</gene>
<keyword evidence="4 5" id="KW-0472">Membrane</keyword>
<evidence type="ECO:0000256" key="2">
    <source>
        <dbReference type="ARBA" id="ARBA00022692"/>
    </source>
</evidence>
<dbReference type="RefSeq" id="WP_191767475.1">
    <property type="nucleotide sequence ID" value="NZ_JACSRA010000001.1"/>
</dbReference>
<feature type="transmembrane region" description="Helical" evidence="5">
    <location>
        <begin position="127"/>
        <end position="152"/>
    </location>
</feature>
<feature type="transmembrane region" description="Helical" evidence="5">
    <location>
        <begin position="6"/>
        <end position="24"/>
    </location>
</feature>
<dbReference type="PANTHER" id="PTHR35529:SF1">
    <property type="entry name" value="MANGANESE EFFLUX PUMP MNTP-RELATED"/>
    <property type="match status" value="1"/>
</dbReference>
<accession>A0ABR8PPB1</accession>
<evidence type="ECO:0000256" key="4">
    <source>
        <dbReference type="ARBA" id="ARBA00023136"/>
    </source>
</evidence>
<dbReference type="Pfam" id="PF02659">
    <property type="entry name" value="Mntp"/>
    <property type="match status" value="1"/>
</dbReference>
<dbReference type="Proteomes" id="UP000627781">
    <property type="component" value="Unassembled WGS sequence"/>
</dbReference>
<evidence type="ECO:0000313" key="7">
    <source>
        <dbReference type="Proteomes" id="UP000627781"/>
    </source>
</evidence>
<keyword evidence="1" id="KW-1003">Cell membrane</keyword>
<feature type="transmembrane region" description="Helical" evidence="5">
    <location>
        <begin position="36"/>
        <end position="59"/>
    </location>
</feature>
<dbReference type="PANTHER" id="PTHR35529">
    <property type="entry name" value="MANGANESE EFFLUX PUMP MNTP-RELATED"/>
    <property type="match status" value="1"/>
</dbReference>
<dbReference type="EMBL" id="JACSRA010000001">
    <property type="protein sequence ID" value="MBD7909909.1"/>
    <property type="molecule type" value="Genomic_DNA"/>
</dbReference>
<keyword evidence="3 5" id="KW-1133">Transmembrane helix</keyword>
<evidence type="ECO:0000256" key="3">
    <source>
        <dbReference type="ARBA" id="ARBA00022989"/>
    </source>
</evidence>
<sequence length="183" mass="20082">MEVVDVIIVSVALAMDAFGVTLGIGVNDKVKRLEKLLYIFSFGFFQFLLSFIGGISGYLFNNYLIPISSTIGGIVVGSVGILMIVDGLKNNDDSILTKKTMIIILGISVSIDALVIGFTIFNNIERISVLFLYTILIGLITLLICTIGFSICRFIRKISFVKQYANLFGGLALILFSIKIIFF</sequence>
<evidence type="ECO:0000256" key="5">
    <source>
        <dbReference type="SAM" id="Phobius"/>
    </source>
</evidence>
<feature type="transmembrane region" description="Helical" evidence="5">
    <location>
        <begin position="164"/>
        <end position="182"/>
    </location>
</feature>